<dbReference type="PANTHER" id="PTHR43228:SF1">
    <property type="entry name" value="TWO-COMPONENT RESPONSE REGULATOR ARR22"/>
    <property type="match status" value="1"/>
</dbReference>
<dbReference type="InterPro" id="IPR019734">
    <property type="entry name" value="TPR_rpt"/>
</dbReference>
<dbReference type="SUPFAM" id="SSF48452">
    <property type="entry name" value="TPR-like"/>
    <property type="match status" value="2"/>
</dbReference>
<evidence type="ECO:0000256" key="2">
    <source>
        <dbReference type="PROSITE-ProRule" id="PRU00339"/>
    </source>
</evidence>
<dbReference type="EMBL" id="MUBC01000009">
    <property type="protein sequence ID" value="ONM44824.1"/>
    <property type="molecule type" value="Genomic_DNA"/>
</dbReference>
<dbReference type="AlphaFoldDB" id="A0A1S8DHD6"/>
<comment type="caution">
    <text evidence="4">The sequence shown here is derived from an EMBL/GenBank/DDBJ whole genome shotgun (WGS) entry which is preliminary data.</text>
</comment>
<protein>
    <recommendedName>
        <fullName evidence="3">Response regulatory domain-containing protein</fullName>
    </recommendedName>
</protein>
<dbReference type="SMART" id="SM00448">
    <property type="entry name" value="REC"/>
    <property type="match status" value="1"/>
</dbReference>
<dbReference type="Proteomes" id="UP000242847">
    <property type="component" value="Unassembled WGS sequence"/>
</dbReference>
<dbReference type="InterPro" id="IPR052048">
    <property type="entry name" value="ST_Response_Regulator"/>
</dbReference>
<evidence type="ECO:0000313" key="4">
    <source>
        <dbReference type="EMBL" id="ONM44824.1"/>
    </source>
</evidence>
<dbReference type="InterPro" id="IPR001789">
    <property type="entry name" value="Sig_transdc_resp-reg_receiver"/>
</dbReference>
<proteinExistence type="predicted"/>
<feature type="domain" description="Response regulatory" evidence="3">
    <location>
        <begin position="8"/>
        <end position="127"/>
    </location>
</feature>
<dbReference type="Gene3D" id="3.40.50.2300">
    <property type="match status" value="1"/>
</dbReference>
<evidence type="ECO:0000259" key="3">
    <source>
        <dbReference type="PROSITE" id="PS50110"/>
    </source>
</evidence>
<name>A0A1S8DHD6_9GAMM</name>
<keyword evidence="1" id="KW-0597">Phosphoprotein</keyword>
<dbReference type="OrthoDB" id="7298659at2"/>
<dbReference type="InterPro" id="IPR011990">
    <property type="entry name" value="TPR-like_helical_dom_sf"/>
</dbReference>
<dbReference type="PROSITE" id="PS50110">
    <property type="entry name" value="RESPONSE_REGULATORY"/>
    <property type="match status" value="1"/>
</dbReference>
<organism evidence="4 5">
    <name type="scientific">Halopseudomonas pachastrellae</name>
    <dbReference type="NCBI Taxonomy" id="254161"/>
    <lineage>
        <taxon>Bacteria</taxon>
        <taxon>Pseudomonadati</taxon>
        <taxon>Pseudomonadota</taxon>
        <taxon>Gammaproteobacteria</taxon>
        <taxon>Pseudomonadales</taxon>
        <taxon>Pseudomonadaceae</taxon>
        <taxon>Halopseudomonas</taxon>
    </lineage>
</organism>
<dbReference type="STRING" id="254161.SAMN05216256_11180"/>
<sequence length="534" mass="59437">MIVYSNMRFLVVDDFSDFRSSVKGMLGQMAAQHIDIAANGEEALSLCRKTRYDVILHDYNLGQGKNGQQVLEELHHEKLISPHCIFVMVTAESSQAMVMAALEFEPDAYLTKPFNRASLQQRLDKLVERKSLLAPILDALAREDQRAVVSACDALLQRDPRLAPLCQRYKANALAALQQHEPLEQLLQGILAQRPLPWALMKLADHLLQRGQLDQAEALYEQGIEQFPMLPAAFDGLARVKLARGETLKAQVFLEQAVKISPNNPQRQAELGRVARSNEDPERAVRAYRQAVTLGRHSAFRNPEHHLSLADSLKVQSGDTAPNPRVQVEIRQTLEDLTRSWKDDQGLGARADLLQADVMRRSGKQAEADQLLRSATDKLANLETFFSADTALAVAEQLRELGCAEQSDQLLGTCAEMYGDDPAVMAGIAAQTSNPGILHGGEEAAARNREGMRSYQQQQYPAALEAFREALSLQPRNISYALNTAQSLLRLLLTAPDDALLTECRACLAQVRSLPISDPRHERYRKLLERVDSL</sequence>
<feature type="repeat" description="TPR" evidence="2">
    <location>
        <begin position="444"/>
        <end position="477"/>
    </location>
</feature>
<keyword evidence="5" id="KW-1185">Reference proteome</keyword>
<reference evidence="4 5" key="1">
    <citation type="submission" date="2017-01" db="EMBL/GenBank/DDBJ databases">
        <title>Draft genome sequence of Pseudomonas pachastrellae type strain CCUG 46540T from a deep sea.</title>
        <authorList>
            <person name="Gomila M."/>
            <person name="Mulet M."/>
            <person name="Lalucat J."/>
            <person name="Garcia-Valdes E."/>
        </authorList>
    </citation>
    <scope>NUCLEOTIDE SEQUENCE [LARGE SCALE GENOMIC DNA]</scope>
    <source>
        <strain evidence="4 5">CCUG 46540</strain>
    </source>
</reference>
<dbReference type="InterPro" id="IPR011006">
    <property type="entry name" value="CheY-like_superfamily"/>
</dbReference>
<keyword evidence="2" id="KW-0802">TPR repeat</keyword>
<dbReference type="Pfam" id="PF13432">
    <property type="entry name" value="TPR_16"/>
    <property type="match status" value="2"/>
</dbReference>
<dbReference type="RefSeq" id="WP_083725613.1">
    <property type="nucleotide sequence ID" value="NZ_FOUD01000011.1"/>
</dbReference>
<evidence type="ECO:0000256" key="1">
    <source>
        <dbReference type="PROSITE-ProRule" id="PRU00169"/>
    </source>
</evidence>
<accession>A0A1S8DHD6</accession>
<dbReference type="Gene3D" id="1.25.40.10">
    <property type="entry name" value="Tetratricopeptide repeat domain"/>
    <property type="match status" value="2"/>
</dbReference>
<dbReference type="PANTHER" id="PTHR43228">
    <property type="entry name" value="TWO-COMPONENT RESPONSE REGULATOR"/>
    <property type="match status" value="1"/>
</dbReference>
<dbReference type="SUPFAM" id="SSF52172">
    <property type="entry name" value="CheY-like"/>
    <property type="match status" value="1"/>
</dbReference>
<evidence type="ECO:0000313" key="5">
    <source>
        <dbReference type="Proteomes" id="UP000242847"/>
    </source>
</evidence>
<dbReference type="Pfam" id="PF00072">
    <property type="entry name" value="Response_reg"/>
    <property type="match status" value="1"/>
</dbReference>
<feature type="modified residue" description="4-aspartylphosphate" evidence="1">
    <location>
        <position position="58"/>
    </location>
</feature>
<dbReference type="GO" id="GO:0000160">
    <property type="term" value="P:phosphorelay signal transduction system"/>
    <property type="evidence" value="ECO:0007669"/>
    <property type="project" value="InterPro"/>
</dbReference>
<dbReference type="CDD" id="cd17589">
    <property type="entry name" value="REC_TPR"/>
    <property type="match status" value="1"/>
</dbReference>
<gene>
    <name evidence="4" type="ORF">BXT89_05720</name>
</gene>
<dbReference type="PROSITE" id="PS50005">
    <property type="entry name" value="TPR"/>
    <property type="match status" value="1"/>
</dbReference>
<dbReference type="SMART" id="SM00028">
    <property type="entry name" value="TPR"/>
    <property type="match status" value="4"/>
</dbReference>